<feature type="transmembrane region" description="Helical" evidence="7">
    <location>
        <begin position="44"/>
        <end position="64"/>
    </location>
</feature>
<gene>
    <name evidence="9" type="ORF">KO481_27765</name>
</gene>
<dbReference type="Pfam" id="PF02518">
    <property type="entry name" value="HATPase_c"/>
    <property type="match status" value="1"/>
</dbReference>
<keyword evidence="4" id="KW-0808">Transferase</keyword>
<evidence type="ECO:0000313" key="10">
    <source>
        <dbReference type="Proteomes" id="UP000733379"/>
    </source>
</evidence>
<dbReference type="SMART" id="SM00387">
    <property type="entry name" value="HATPase_c"/>
    <property type="match status" value="1"/>
</dbReference>
<evidence type="ECO:0000256" key="2">
    <source>
        <dbReference type="ARBA" id="ARBA00012438"/>
    </source>
</evidence>
<evidence type="ECO:0000313" key="9">
    <source>
        <dbReference type="EMBL" id="MBU3065312.1"/>
    </source>
</evidence>
<evidence type="ECO:0000256" key="3">
    <source>
        <dbReference type="ARBA" id="ARBA00022553"/>
    </source>
</evidence>
<evidence type="ECO:0000256" key="7">
    <source>
        <dbReference type="SAM" id="Phobius"/>
    </source>
</evidence>
<feature type="compositionally biased region" description="Basic and acidic residues" evidence="6">
    <location>
        <begin position="1"/>
        <end position="15"/>
    </location>
</feature>
<reference evidence="9 10" key="1">
    <citation type="submission" date="2021-06" db="EMBL/GenBank/DDBJ databases">
        <title>Actinomycetes sequencing.</title>
        <authorList>
            <person name="Shan Q."/>
        </authorList>
    </citation>
    <scope>NUCLEOTIDE SEQUENCE [LARGE SCALE GENOMIC DNA]</scope>
    <source>
        <strain evidence="9 10">NEAU-G5</strain>
    </source>
</reference>
<evidence type="ECO:0000259" key="8">
    <source>
        <dbReference type="SMART" id="SM00387"/>
    </source>
</evidence>
<dbReference type="InterPro" id="IPR013587">
    <property type="entry name" value="Nitrate/nitrite_sensing"/>
</dbReference>
<accession>A0ABS6B4S7</accession>
<keyword evidence="5" id="KW-0418">Kinase</keyword>
<dbReference type="EC" id="2.7.13.3" evidence="2"/>
<dbReference type="Pfam" id="PF08376">
    <property type="entry name" value="NIT"/>
    <property type="match status" value="1"/>
</dbReference>
<organism evidence="9 10">
    <name type="scientific">Nocardia albiluteola</name>
    <dbReference type="NCBI Taxonomy" id="2842303"/>
    <lineage>
        <taxon>Bacteria</taxon>
        <taxon>Bacillati</taxon>
        <taxon>Actinomycetota</taxon>
        <taxon>Actinomycetes</taxon>
        <taxon>Mycobacteriales</taxon>
        <taxon>Nocardiaceae</taxon>
        <taxon>Nocardia</taxon>
    </lineage>
</organism>
<feature type="compositionally biased region" description="Low complexity" evidence="6">
    <location>
        <begin position="18"/>
        <end position="29"/>
    </location>
</feature>
<dbReference type="SUPFAM" id="SSF55874">
    <property type="entry name" value="ATPase domain of HSP90 chaperone/DNA topoisomerase II/histidine kinase"/>
    <property type="match status" value="1"/>
</dbReference>
<dbReference type="InterPro" id="IPR003594">
    <property type="entry name" value="HATPase_dom"/>
</dbReference>
<dbReference type="EMBL" id="JAHKNI010000010">
    <property type="protein sequence ID" value="MBU3065312.1"/>
    <property type="molecule type" value="Genomic_DNA"/>
</dbReference>
<dbReference type="RefSeq" id="WP_215921345.1">
    <property type="nucleotide sequence ID" value="NZ_JAHKNI010000010.1"/>
</dbReference>
<comment type="caution">
    <text evidence="9">The sequence shown here is derived from an EMBL/GenBank/DDBJ whole genome shotgun (WGS) entry which is preliminary data.</text>
</comment>
<feature type="transmembrane region" description="Helical" evidence="7">
    <location>
        <begin position="335"/>
        <end position="355"/>
    </location>
</feature>
<evidence type="ECO:0000256" key="5">
    <source>
        <dbReference type="ARBA" id="ARBA00022777"/>
    </source>
</evidence>
<dbReference type="InterPro" id="IPR036890">
    <property type="entry name" value="HATPase_C_sf"/>
</dbReference>
<sequence>MRLPLRRDTPGHDTDSQSGSGPAAPAAPSRMGMVLRPRTIGGQLTRILAVALILTIALLTITTLNEITNFRESENTRQAVSLAQHVQDLTDQVQRESGLSNGLLGGDDQLKQQLLTQRHAVDATLGAVRAAADSNVPGADQVRAALSRLDQLADTRTQIDTHRMSRPVASQFYTDAVDALDRPTLGLDLAQDQQIQRGLQAFYSLGAAKSQFDAERGFLNGVFTVGRFSGGEYGQFTEIRATKQAALQAFSSYSTPAWQGDLDAVMQGGDEAAVEQAESVALASGDGLLVRPVDPATWWMRISKVIDEQRAAQQSVGGEVQARADELRASALTKLTVFLVAALLAIIAMVVLVVLSQRAIVRPLAKLAGEADDVASRRLPEAIDAWSRAEEDHQPDAPGPVRIPDGTSTEIAAVAGALDRVQSTAFELASQQALLRRNTTESMSNLARRNQNLVRRQLGLLSQLERQELDPKGLSNLFQLDHLATRMRRNAESLLILVGEGSPRRLSNPLPLTTVIRAGMSEVDDYRRVVLRRVDDVLVSGAVASELAHILAELIENGIAFSPPDMDVEVYGRLVAHGYVLAVVDHGVGMPEAQLAQANAKLRGEQDFIVAPTRYLGHYVVGRLGRRLGIEVELTSSPDGGVVARLRLPQNLLAAGNGQQPALVQAKVANDGLVPYSATDWVSNGATAESASGTASEPVAQGNPR</sequence>
<keyword evidence="3" id="KW-0597">Phosphoprotein</keyword>
<dbReference type="Proteomes" id="UP000733379">
    <property type="component" value="Unassembled WGS sequence"/>
</dbReference>
<dbReference type="Gene3D" id="3.30.565.10">
    <property type="entry name" value="Histidine kinase-like ATPase, C-terminal domain"/>
    <property type="match status" value="1"/>
</dbReference>
<keyword evidence="7" id="KW-0472">Membrane</keyword>
<dbReference type="InterPro" id="IPR050428">
    <property type="entry name" value="TCS_sensor_his_kinase"/>
</dbReference>
<comment type="catalytic activity">
    <reaction evidence="1">
        <text>ATP + protein L-histidine = ADP + protein N-phospho-L-histidine.</text>
        <dbReference type="EC" id="2.7.13.3"/>
    </reaction>
</comment>
<dbReference type="PANTHER" id="PTHR45436:SF5">
    <property type="entry name" value="SENSOR HISTIDINE KINASE TRCS"/>
    <property type="match status" value="1"/>
</dbReference>
<evidence type="ECO:0000256" key="1">
    <source>
        <dbReference type="ARBA" id="ARBA00000085"/>
    </source>
</evidence>
<evidence type="ECO:0000256" key="4">
    <source>
        <dbReference type="ARBA" id="ARBA00022679"/>
    </source>
</evidence>
<feature type="domain" description="Histidine kinase/HSP90-like ATPase" evidence="8">
    <location>
        <begin position="542"/>
        <end position="652"/>
    </location>
</feature>
<evidence type="ECO:0000256" key="6">
    <source>
        <dbReference type="SAM" id="MobiDB-lite"/>
    </source>
</evidence>
<keyword evidence="7" id="KW-1133">Transmembrane helix</keyword>
<keyword evidence="7" id="KW-0812">Transmembrane</keyword>
<proteinExistence type="predicted"/>
<dbReference type="PANTHER" id="PTHR45436">
    <property type="entry name" value="SENSOR HISTIDINE KINASE YKOH"/>
    <property type="match status" value="1"/>
</dbReference>
<feature type="region of interest" description="Disordered" evidence="6">
    <location>
        <begin position="1"/>
        <end position="31"/>
    </location>
</feature>
<name>A0ABS6B4S7_9NOCA</name>
<dbReference type="Gene3D" id="6.10.340.10">
    <property type="match status" value="1"/>
</dbReference>
<keyword evidence="10" id="KW-1185">Reference proteome</keyword>
<protein>
    <recommendedName>
        <fullName evidence="2">histidine kinase</fullName>
        <ecNumber evidence="2">2.7.13.3</ecNumber>
    </recommendedName>
</protein>